<proteinExistence type="predicted"/>
<reference evidence="3" key="1">
    <citation type="journal article" date="2020" name="bioRxiv">
        <title>Chromosome-level reference genome of the European wasp spider Argiope bruennichi: a resource for studies on range expansion and evolutionary adaptation.</title>
        <authorList>
            <person name="Sheffer M.M."/>
            <person name="Hoppe A."/>
            <person name="Krehenwinkel H."/>
            <person name="Uhl G."/>
            <person name="Kuss A.W."/>
            <person name="Jensen L."/>
            <person name="Jensen C."/>
            <person name="Gillespie R.G."/>
            <person name="Hoff K.J."/>
            <person name="Prost S."/>
        </authorList>
    </citation>
    <scope>NUCLEOTIDE SEQUENCE</scope>
</reference>
<accession>A0A8T0F9Q0</accession>
<gene>
    <name evidence="3" type="ORF">HNY73_009502</name>
</gene>
<organism evidence="3 4">
    <name type="scientific">Argiope bruennichi</name>
    <name type="common">Wasp spider</name>
    <name type="synonym">Aranea bruennichi</name>
    <dbReference type="NCBI Taxonomy" id="94029"/>
    <lineage>
        <taxon>Eukaryota</taxon>
        <taxon>Metazoa</taxon>
        <taxon>Ecdysozoa</taxon>
        <taxon>Arthropoda</taxon>
        <taxon>Chelicerata</taxon>
        <taxon>Arachnida</taxon>
        <taxon>Araneae</taxon>
        <taxon>Araneomorphae</taxon>
        <taxon>Entelegynae</taxon>
        <taxon>Araneoidea</taxon>
        <taxon>Araneidae</taxon>
        <taxon>Argiope</taxon>
    </lineage>
</organism>
<dbReference type="InterPro" id="IPR014716">
    <property type="entry name" value="Fibrinogen_a/b/g_C_1"/>
</dbReference>
<dbReference type="SMART" id="SM00186">
    <property type="entry name" value="FBG"/>
    <property type="match status" value="1"/>
</dbReference>
<dbReference type="InterPro" id="IPR036056">
    <property type="entry name" value="Fibrinogen-like_C"/>
</dbReference>
<dbReference type="EMBL" id="JABXBU010000015">
    <property type="protein sequence ID" value="KAF8787957.1"/>
    <property type="molecule type" value="Genomic_DNA"/>
</dbReference>
<dbReference type="PANTHER" id="PTHR19143">
    <property type="entry name" value="FIBRINOGEN/TENASCIN/ANGIOPOEITIN"/>
    <property type="match status" value="1"/>
</dbReference>
<dbReference type="GO" id="GO:0005615">
    <property type="term" value="C:extracellular space"/>
    <property type="evidence" value="ECO:0007669"/>
    <property type="project" value="TreeGrafter"/>
</dbReference>
<dbReference type="InterPro" id="IPR002181">
    <property type="entry name" value="Fibrinogen_a/b/g_C_dom"/>
</dbReference>
<evidence type="ECO:0000313" key="4">
    <source>
        <dbReference type="Proteomes" id="UP000807504"/>
    </source>
</evidence>
<dbReference type="PROSITE" id="PS51406">
    <property type="entry name" value="FIBRINOGEN_C_2"/>
    <property type="match status" value="1"/>
</dbReference>
<dbReference type="SUPFAM" id="SSF56496">
    <property type="entry name" value="Fibrinogen C-terminal domain-like"/>
    <property type="match status" value="1"/>
</dbReference>
<name>A0A8T0F9Q0_ARGBR</name>
<dbReference type="Proteomes" id="UP000807504">
    <property type="component" value="Unassembled WGS sequence"/>
</dbReference>
<sequence length="206" mass="24316">MTGRRNFFVCGVVLLVLVLGISKGEESDELHTFLEFYSQVIQRRGNFTPLENFYRNWNDYKQGFGSIERDFWLGNENIHVLSTQVPVEIRFELEDVRGERRFAKYKSFHIDDESQNYTLHISGYSGDAGDGMKYHDGQEFSAKDRGNYRAAVALKGSWWIFEWAYVHLNGFYDPGMDDFQAIHWYKWLENEGLAFCEMKIRKRSEE</sequence>
<dbReference type="AlphaFoldDB" id="A0A8T0F9Q0"/>
<dbReference type="Gene3D" id="3.90.215.10">
    <property type="entry name" value="Gamma Fibrinogen, chain A, domain 1"/>
    <property type="match status" value="1"/>
</dbReference>
<feature type="signal peptide" evidence="1">
    <location>
        <begin position="1"/>
        <end position="24"/>
    </location>
</feature>
<evidence type="ECO:0000256" key="1">
    <source>
        <dbReference type="SAM" id="SignalP"/>
    </source>
</evidence>
<evidence type="ECO:0000259" key="2">
    <source>
        <dbReference type="PROSITE" id="PS51406"/>
    </source>
</evidence>
<dbReference type="InterPro" id="IPR050373">
    <property type="entry name" value="Fibrinogen_C-term_domain"/>
</dbReference>
<feature type="chain" id="PRO_5035784398" evidence="1">
    <location>
        <begin position="25"/>
        <end position="206"/>
    </location>
</feature>
<keyword evidence="1" id="KW-0732">Signal</keyword>
<evidence type="ECO:0000313" key="3">
    <source>
        <dbReference type="EMBL" id="KAF8787957.1"/>
    </source>
</evidence>
<reference evidence="3" key="2">
    <citation type="submission" date="2020-06" db="EMBL/GenBank/DDBJ databases">
        <authorList>
            <person name="Sheffer M."/>
        </authorList>
    </citation>
    <scope>NUCLEOTIDE SEQUENCE</scope>
</reference>
<feature type="domain" description="Fibrinogen C-terminal" evidence="2">
    <location>
        <begin position="40"/>
        <end position="204"/>
    </location>
</feature>
<dbReference type="Pfam" id="PF00147">
    <property type="entry name" value="Fibrinogen_C"/>
    <property type="match status" value="1"/>
</dbReference>
<comment type="caution">
    <text evidence="3">The sequence shown here is derived from an EMBL/GenBank/DDBJ whole genome shotgun (WGS) entry which is preliminary data.</text>
</comment>
<keyword evidence="4" id="KW-1185">Reference proteome</keyword>
<protein>
    <submittedName>
        <fullName evidence="3">Tenascin-X like protein</fullName>
    </submittedName>
</protein>